<dbReference type="OrthoDB" id="67700at2759"/>
<evidence type="ECO:0000313" key="6">
    <source>
        <dbReference type="Proteomes" id="UP000028924"/>
    </source>
</evidence>
<name>A0A087SSM9_AUXPR</name>
<dbReference type="GeneID" id="23614954"/>
<feature type="domain" description="VASt" evidence="4">
    <location>
        <begin position="17"/>
        <end position="201"/>
    </location>
</feature>
<proteinExistence type="predicted"/>
<dbReference type="STRING" id="3075.A0A087SSM9"/>
<dbReference type="SMART" id="SM00694">
    <property type="entry name" value="DysFC"/>
    <property type="match status" value="1"/>
</dbReference>
<evidence type="ECO:0000256" key="2">
    <source>
        <dbReference type="ARBA" id="ARBA00023136"/>
    </source>
</evidence>
<dbReference type="KEGG" id="apro:F751_3563"/>
<protein>
    <recommendedName>
        <fullName evidence="4">VASt domain-containing protein</fullName>
    </recommendedName>
</protein>
<dbReference type="PROSITE" id="PS51778">
    <property type="entry name" value="VAST"/>
    <property type="match status" value="1"/>
</dbReference>
<gene>
    <name evidence="5" type="ORF">F751_3563</name>
</gene>
<feature type="compositionally biased region" description="Low complexity" evidence="3">
    <location>
        <begin position="358"/>
        <end position="373"/>
    </location>
</feature>
<evidence type="ECO:0000256" key="3">
    <source>
        <dbReference type="SAM" id="MobiDB-lite"/>
    </source>
</evidence>
<dbReference type="Proteomes" id="UP000028924">
    <property type="component" value="Unassembled WGS sequence"/>
</dbReference>
<dbReference type="InterPro" id="IPR006614">
    <property type="entry name" value="Peroxin/Ferlin"/>
</dbReference>
<keyword evidence="6" id="KW-1185">Reference proteome</keyword>
<dbReference type="RefSeq" id="XP_011401778.1">
    <property type="nucleotide sequence ID" value="XM_011403476.1"/>
</dbReference>
<dbReference type="GO" id="GO:0005737">
    <property type="term" value="C:cytoplasm"/>
    <property type="evidence" value="ECO:0007669"/>
    <property type="project" value="UniProtKB-ARBA"/>
</dbReference>
<accession>A0A087SSM9</accession>
<dbReference type="EMBL" id="KL662180">
    <property type="protein sequence ID" value="KFM28733.1"/>
    <property type="molecule type" value="Genomic_DNA"/>
</dbReference>
<feature type="compositionally biased region" description="Low complexity" evidence="3">
    <location>
        <begin position="687"/>
        <end position="696"/>
    </location>
</feature>
<dbReference type="AlphaFoldDB" id="A0A087SSM9"/>
<sequence>MVDGEVVTVTRWPDDAPGTQLLSIRVDKSVDDLFLLAYGSSTDFTTQLHAAVGNREVVASDWRTSTNQLSTSADTNTPPALGALRPGWVRRVRFLGTSMGSAFKTVELQQLEEARPGAAYRLEVCVSTTATYGDKFRPVLRHTLAAAGPGASVLTISATVVFVGKVNGFIKGMIERGARDGMVKNYAAFRKTLQGFATFGSELVEATAPWAQAAQGLPGLATLGSPVLQGALCTLCALSLLQFVVQVLAFLHRASRDPQDTVSGLAHVAFKVIPVPESSGHVLAAAGILLAPAPGGTPAPAPVEAEGQSEGVKYEGYAEAIAIAQGQASSPAALPPAPFANSTPDKAVPTPDASPAKSVTSTGPGSVPGTPGTNPAPQAILEGLERGESETDVLAERLMSPRGRARDLLGPTSRQAGGQAVMEEVFENERLQPFRGWGHTWPGHFLPTDRVNRWSLREVPGKAPGSPAFLPPFPVNPAPRLNTPAQGWRWLESTWHLDLSGQLVDAVDADGWAYGLDFGWLVFPFPEGGGQKKYSDFVRRRRWIRMRVPVEEGLGGDAAPAEGDEAVLAAEPRGASLLLPGSSASGCAGPIQDSEGQCRALAATLAAAAVAAALSLAAGERGREPLVDAWPREGDGGHVGVDPGPSDLQVGDGETPGGAHEEGRTESAAEPAAASAGLDEGTAGEDAASVVSPASSDGTEGGSVAPDTGHLML</sequence>
<dbReference type="InterPro" id="IPR031968">
    <property type="entry name" value="VASt"/>
</dbReference>
<feature type="region of interest" description="Disordered" evidence="3">
    <location>
        <begin position="332"/>
        <end position="378"/>
    </location>
</feature>
<dbReference type="GO" id="GO:0098588">
    <property type="term" value="C:bounding membrane of organelle"/>
    <property type="evidence" value="ECO:0007669"/>
    <property type="project" value="UniProtKB-ARBA"/>
</dbReference>
<evidence type="ECO:0000256" key="1">
    <source>
        <dbReference type="ARBA" id="ARBA00004370"/>
    </source>
</evidence>
<feature type="compositionally biased region" description="Basic and acidic residues" evidence="3">
    <location>
        <begin position="627"/>
        <end position="636"/>
    </location>
</feature>
<keyword evidence="2" id="KW-0472">Membrane</keyword>
<dbReference type="eggNOG" id="ENOG502RP0A">
    <property type="taxonomic scope" value="Eukaryota"/>
</dbReference>
<evidence type="ECO:0000313" key="5">
    <source>
        <dbReference type="EMBL" id="KFM28733.1"/>
    </source>
</evidence>
<dbReference type="Pfam" id="PF06398">
    <property type="entry name" value="Pex24p"/>
    <property type="match status" value="1"/>
</dbReference>
<comment type="subcellular location">
    <subcellularLocation>
        <location evidence="1">Membrane</location>
    </subcellularLocation>
</comment>
<reference evidence="5 6" key="1">
    <citation type="journal article" date="2014" name="BMC Genomics">
        <title>Oil accumulation mechanisms of the oleaginous microalga Chlorella protothecoides revealed through its genome, transcriptomes, and proteomes.</title>
        <authorList>
            <person name="Gao C."/>
            <person name="Wang Y."/>
            <person name="Shen Y."/>
            <person name="Yan D."/>
            <person name="He X."/>
            <person name="Dai J."/>
            <person name="Wu Q."/>
        </authorList>
    </citation>
    <scope>NUCLEOTIDE SEQUENCE [LARGE SCALE GENOMIC DNA]</scope>
    <source>
        <strain evidence="5 6">0710</strain>
    </source>
</reference>
<dbReference type="InterPro" id="IPR010482">
    <property type="entry name" value="TECPR1-like_DysF"/>
</dbReference>
<evidence type="ECO:0000259" key="4">
    <source>
        <dbReference type="PROSITE" id="PS51778"/>
    </source>
</evidence>
<dbReference type="Pfam" id="PF16016">
    <property type="entry name" value="VASt"/>
    <property type="match status" value="1"/>
</dbReference>
<feature type="region of interest" description="Disordered" evidence="3">
    <location>
        <begin position="627"/>
        <end position="713"/>
    </location>
</feature>
<organism evidence="5 6">
    <name type="scientific">Auxenochlorella protothecoides</name>
    <name type="common">Green microalga</name>
    <name type="synonym">Chlorella protothecoides</name>
    <dbReference type="NCBI Taxonomy" id="3075"/>
    <lineage>
        <taxon>Eukaryota</taxon>
        <taxon>Viridiplantae</taxon>
        <taxon>Chlorophyta</taxon>
        <taxon>core chlorophytes</taxon>
        <taxon>Trebouxiophyceae</taxon>
        <taxon>Chlorellales</taxon>
        <taxon>Chlorellaceae</taxon>
        <taxon>Auxenochlorella</taxon>
    </lineage>
</organism>